<accession>A0A9W9NU74</accession>
<organism evidence="2 3">
    <name type="scientific">Penicillium chermesinum</name>
    <dbReference type="NCBI Taxonomy" id="63820"/>
    <lineage>
        <taxon>Eukaryota</taxon>
        <taxon>Fungi</taxon>
        <taxon>Dikarya</taxon>
        <taxon>Ascomycota</taxon>
        <taxon>Pezizomycotina</taxon>
        <taxon>Eurotiomycetes</taxon>
        <taxon>Eurotiomycetidae</taxon>
        <taxon>Eurotiales</taxon>
        <taxon>Aspergillaceae</taxon>
        <taxon>Penicillium</taxon>
    </lineage>
</organism>
<dbReference type="GeneID" id="83204016"/>
<proteinExistence type="predicted"/>
<feature type="region of interest" description="Disordered" evidence="1">
    <location>
        <begin position="80"/>
        <end position="126"/>
    </location>
</feature>
<evidence type="ECO:0000256" key="1">
    <source>
        <dbReference type="SAM" id="MobiDB-lite"/>
    </source>
</evidence>
<gene>
    <name evidence="2" type="ORF">N7468_007417</name>
</gene>
<evidence type="ECO:0000313" key="2">
    <source>
        <dbReference type="EMBL" id="KAJ5226192.1"/>
    </source>
</evidence>
<keyword evidence="3" id="KW-1185">Reference proteome</keyword>
<dbReference type="AlphaFoldDB" id="A0A9W9NU74"/>
<name>A0A9W9NU74_9EURO</name>
<dbReference type="RefSeq" id="XP_058329603.1">
    <property type="nucleotide sequence ID" value="XM_058476713.1"/>
</dbReference>
<comment type="caution">
    <text evidence="2">The sequence shown here is derived from an EMBL/GenBank/DDBJ whole genome shotgun (WGS) entry which is preliminary data.</text>
</comment>
<reference evidence="2" key="2">
    <citation type="journal article" date="2023" name="IMA Fungus">
        <title>Comparative genomic study of the Penicillium genus elucidates a diverse pangenome and 15 lateral gene transfer events.</title>
        <authorList>
            <person name="Petersen C."/>
            <person name="Sorensen T."/>
            <person name="Nielsen M.R."/>
            <person name="Sondergaard T.E."/>
            <person name="Sorensen J.L."/>
            <person name="Fitzpatrick D.A."/>
            <person name="Frisvad J.C."/>
            <person name="Nielsen K.L."/>
        </authorList>
    </citation>
    <scope>NUCLEOTIDE SEQUENCE</scope>
    <source>
        <strain evidence="2">IBT 19713</strain>
    </source>
</reference>
<evidence type="ECO:0000313" key="3">
    <source>
        <dbReference type="Proteomes" id="UP001150941"/>
    </source>
</evidence>
<sequence length="126" mass="14053">MAWYPSNANFLTTRGLEHIPGQFYGGDYAASQRLNDPSEHPVPQGLLDDLSSWTFDQTLELDSASLDNYEANAFRVAITPSPSTYESSDFQNQTREEPIENGDISRSSSRAKTKYASKNAPMLIRS</sequence>
<reference evidence="2" key="1">
    <citation type="submission" date="2022-11" db="EMBL/GenBank/DDBJ databases">
        <authorList>
            <person name="Petersen C."/>
        </authorList>
    </citation>
    <scope>NUCLEOTIDE SEQUENCE</scope>
    <source>
        <strain evidence="2">IBT 19713</strain>
    </source>
</reference>
<feature type="compositionally biased region" description="Polar residues" evidence="1">
    <location>
        <begin position="80"/>
        <end position="93"/>
    </location>
</feature>
<dbReference type="EMBL" id="JAPQKS010000005">
    <property type="protein sequence ID" value="KAJ5226192.1"/>
    <property type="molecule type" value="Genomic_DNA"/>
</dbReference>
<dbReference type="Proteomes" id="UP001150941">
    <property type="component" value="Unassembled WGS sequence"/>
</dbReference>
<protein>
    <submittedName>
        <fullName evidence="2">Uncharacterized protein</fullName>
    </submittedName>
</protein>